<keyword evidence="9" id="KW-1185">Reference proteome</keyword>
<dbReference type="InterPro" id="IPR009057">
    <property type="entry name" value="Homeodomain-like_sf"/>
</dbReference>
<gene>
    <name evidence="8" type="ORF">HMPREF0179_00514</name>
</gene>
<dbReference type="STRING" id="563192.HMPREF0179_00514"/>
<dbReference type="PROSITE" id="PS50112">
    <property type="entry name" value="PAS"/>
    <property type="match status" value="1"/>
</dbReference>
<dbReference type="HOGENOM" id="CLU_000445_8_12_7"/>
<dbReference type="Pfam" id="PF25601">
    <property type="entry name" value="AAA_lid_14"/>
    <property type="match status" value="1"/>
</dbReference>
<dbReference type="Pfam" id="PF01590">
    <property type="entry name" value="GAF"/>
    <property type="match status" value="1"/>
</dbReference>
<comment type="caution">
    <text evidence="8">The sequence shown here is derived from an EMBL/GenBank/DDBJ whole genome shotgun (WGS) entry which is preliminary data.</text>
</comment>
<sequence length="646" mass="71462">MLTTLPSPSAQTIRQSVPDQEDIIRRSLERSARYGVDPHLDGAPESTRLSDEQLRERINGQRVFYTLAKEQIDSLYRLLRDTGFCMALADSEGYVLYVVGDSDLVEHFKRRRCIPGYRWTERDIGTCAIGLSLEERVPVFLPGDRMYSAQARKISNAGAPVFSLDGGRVLGAISLSGGSDMMHIHTLGLVRQAAETVTSQLRERERIRELAIKNQYMRALVESDSRGIVTVDQTGRIVEANSTARKLLKLSPGCEGKSFEESVGESYNITGYLKEGKGFRAREILARRSGTTHFASLDPIRMNSGELVGGLFTVMEKKEMMRMAVEMTGAHAHFTFESILGASESLRSALHLAHIAAGSTAPVLLSGETGTGKELFAQAIHNDGPRRNRPFVAINCGAIPKELLESELFGYEEGAFTGAQKGGRPGKFELADTGTLFLDEIGDMPFDMQVKLLRVLQSGEIQRVGGLRTVPVDLRIISATNKDLKQAIAQHQFRADLYYRISTLSILVPPLRERAEDILPLAEHFIHRHELRLNRHPVPLPQETAEAILRYPWPGNIRQLESAVERAVHLAEGGALLPEHFGIADLMENRRPAAPAPAQATLEDIERQAIAAALVRFGGNISQTAFALGVSRPTLYRKMSKYGLEE</sequence>
<dbReference type="PANTHER" id="PTHR32071">
    <property type="entry name" value="TRANSCRIPTIONAL REGULATORY PROTEIN"/>
    <property type="match status" value="1"/>
</dbReference>
<dbReference type="Gene3D" id="1.10.8.60">
    <property type="match status" value="1"/>
</dbReference>
<evidence type="ECO:0000256" key="3">
    <source>
        <dbReference type="ARBA" id="ARBA00023015"/>
    </source>
</evidence>
<evidence type="ECO:0008006" key="10">
    <source>
        <dbReference type="Google" id="ProtNLM"/>
    </source>
</evidence>
<evidence type="ECO:0000259" key="7">
    <source>
        <dbReference type="PROSITE" id="PS50112"/>
    </source>
</evidence>
<dbReference type="PANTHER" id="PTHR32071:SF57">
    <property type="entry name" value="C4-DICARBOXYLATE TRANSPORT TRANSCRIPTIONAL REGULATORY PROTEIN DCTD"/>
    <property type="match status" value="1"/>
</dbReference>
<dbReference type="InterPro" id="IPR003593">
    <property type="entry name" value="AAA+_ATPase"/>
</dbReference>
<dbReference type="InterPro" id="IPR035965">
    <property type="entry name" value="PAS-like_dom_sf"/>
</dbReference>
<dbReference type="SUPFAM" id="SSF52540">
    <property type="entry name" value="P-loop containing nucleoside triphosphate hydrolases"/>
    <property type="match status" value="1"/>
</dbReference>
<dbReference type="InterPro" id="IPR025943">
    <property type="entry name" value="Sigma_54_int_dom_ATP-bd_2"/>
</dbReference>
<dbReference type="Gene3D" id="1.10.10.60">
    <property type="entry name" value="Homeodomain-like"/>
    <property type="match status" value="1"/>
</dbReference>
<dbReference type="InterPro" id="IPR025662">
    <property type="entry name" value="Sigma_54_int_dom_ATP-bd_1"/>
</dbReference>
<reference evidence="8 9" key="2">
    <citation type="submission" date="2013-04" db="EMBL/GenBank/DDBJ databases">
        <title>The Genome Sequence of Bilophila wadsworthia 3_1_6.</title>
        <authorList>
            <consortium name="The Broad Institute Genomics Platform"/>
            <person name="Earl A."/>
            <person name="Ward D."/>
            <person name="Feldgarden M."/>
            <person name="Gevers D."/>
            <person name="Sibley C."/>
            <person name="Strauss J."/>
            <person name="Allen-Vercoe E."/>
            <person name="Walker B."/>
            <person name="Young S."/>
            <person name="Zeng Q."/>
            <person name="Gargeya S."/>
            <person name="Fitzgerald M."/>
            <person name="Haas B."/>
            <person name="Abouelleil A."/>
            <person name="Allen A.W."/>
            <person name="Alvarado L."/>
            <person name="Arachchi H.M."/>
            <person name="Berlin A.M."/>
            <person name="Chapman S.B."/>
            <person name="Gainer-Dewar J."/>
            <person name="Goldberg J."/>
            <person name="Griggs A."/>
            <person name="Gujja S."/>
            <person name="Hansen M."/>
            <person name="Howarth C."/>
            <person name="Imamovic A."/>
            <person name="Ireland A."/>
            <person name="Larimer J."/>
            <person name="McCowan C."/>
            <person name="Murphy C."/>
            <person name="Pearson M."/>
            <person name="Poon T.W."/>
            <person name="Priest M."/>
            <person name="Roberts A."/>
            <person name="Saif S."/>
            <person name="Shea T."/>
            <person name="Sisk P."/>
            <person name="Sykes S."/>
            <person name="Wortman J."/>
            <person name="Nusbaum C."/>
            <person name="Birren B."/>
        </authorList>
    </citation>
    <scope>NUCLEOTIDE SEQUENCE [LARGE SCALE GENOMIC DNA]</scope>
    <source>
        <strain evidence="8 9">3_1_6</strain>
    </source>
</reference>
<evidence type="ECO:0000256" key="1">
    <source>
        <dbReference type="ARBA" id="ARBA00022741"/>
    </source>
</evidence>
<dbReference type="AlphaFoldDB" id="E5Y2S1"/>
<dbReference type="Gene3D" id="3.30.450.40">
    <property type="match status" value="1"/>
</dbReference>
<dbReference type="InterPro" id="IPR000014">
    <property type="entry name" value="PAS"/>
</dbReference>
<dbReference type="Pfam" id="PF02954">
    <property type="entry name" value="HTH_8"/>
    <property type="match status" value="1"/>
</dbReference>
<dbReference type="GO" id="GO:0006355">
    <property type="term" value="P:regulation of DNA-templated transcription"/>
    <property type="evidence" value="ECO:0007669"/>
    <property type="project" value="InterPro"/>
</dbReference>
<dbReference type="SUPFAM" id="SSF55785">
    <property type="entry name" value="PYP-like sensor domain (PAS domain)"/>
    <property type="match status" value="1"/>
</dbReference>
<dbReference type="Pfam" id="PF00158">
    <property type="entry name" value="Sigma54_activat"/>
    <property type="match status" value="1"/>
</dbReference>
<keyword evidence="5" id="KW-0804">Transcription</keyword>
<dbReference type="InterPro" id="IPR002197">
    <property type="entry name" value="HTH_Fis"/>
</dbReference>
<keyword evidence="4" id="KW-0238">DNA-binding</keyword>
<dbReference type="InterPro" id="IPR058031">
    <property type="entry name" value="AAA_lid_NorR"/>
</dbReference>
<organism evidence="8 9">
    <name type="scientific">Bilophila wadsworthia (strain 3_1_6)</name>
    <dbReference type="NCBI Taxonomy" id="563192"/>
    <lineage>
        <taxon>Bacteria</taxon>
        <taxon>Pseudomonadati</taxon>
        <taxon>Thermodesulfobacteriota</taxon>
        <taxon>Desulfovibrionia</taxon>
        <taxon>Desulfovibrionales</taxon>
        <taxon>Desulfovibrionaceae</taxon>
        <taxon>Bilophila</taxon>
    </lineage>
</organism>
<keyword evidence="1" id="KW-0547">Nucleotide-binding</keyword>
<name>E5Y2S1_BILW3</name>
<dbReference type="InterPro" id="IPR027417">
    <property type="entry name" value="P-loop_NTPase"/>
</dbReference>
<dbReference type="CDD" id="cd00009">
    <property type="entry name" value="AAA"/>
    <property type="match status" value="1"/>
</dbReference>
<keyword evidence="3" id="KW-0805">Transcription regulation</keyword>
<evidence type="ECO:0000313" key="8">
    <source>
        <dbReference type="EMBL" id="EFV45740.1"/>
    </source>
</evidence>
<proteinExistence type="predicted"/>
<dbReference type="Proteomes" id="UP000006034">
    <property type="component" value="Unassembled WGS sequence"/>
</dbReference>
<dbReference type="PROSITE" id="PS00675">
    <property type="entry name" value="SIGMA54_INTERACT_1"/>
    <property type="match status" value="1"/>
</dbReference>
<dbReference type="EMBL" id="ADCP02000002">
    <property type="protein sequence ID" value="EFV45740.1"/>
    <property type="molecule type" value="Genomic_DNA"/>
</dbReference>
<feature type="domain" description="Sigma-54 factor interaction" evidence="6">
    <location>
        <begin position="339"/>
        <end position="569"/>
    </location>
</feature>
<evidence type="ECO:0000313" key="9">
    <source>
        <dbReference type="Proteomes" id="UP000006034"/>
    </source>
</evidence>
<dbReference type="InterPro" id="IPR029016">
    <property type="entry name" value="GAF-like_dom_sf"/>
</dbReference>
<dbReference type="OrthoDB" id="9763792at2"/>
<accession>E5Y2S1</accession>
<dbReference type="PROSITE" id="PS00676">
    <property type="entry name" value="SIGMA54_INTERACT_2"/>
    <property type="match status" value="1"/>
</dbReference>
<evidence type="ECO:0000256" key="2">
    <source>
        <dbReference type="ARBA" id="ARBA00022840"/>
    </source>
</evidence>
<dbReference type="PROSITE" id="PS50045">
    <property type="entry name" value="SIGMA54_INTERACT_4"/>
    <property type="match status" value="1"/>
</dbReference>
<dbReference type="InterPro" id="IPR003018">
    <property type="entry name" value="GAF"/>
</dbReference>
<dbReference type="SUPFAM" id="SSF46689">
    <property type="entry name" value="Homeodomain-like"/>
    <property type="match status" value="1"/>
</dbReference>
<dbReference type="GO" id="GO:0043565">
    <property type="term" value="F:sequence-specific DNA binding"/>
    <property type="evidence" value="ECO:0007669"/>
    <property type="project" value="InterPro"/>
</dbReference>
<dbReference type="SMART" id="SM00382">
    <property type="entry name" value="AAA"/>
    <property type="match status" value="1"/>
</dbReference>
<dbReference type="RefSeq" id="WP_005024709.1">
    <property type="nucleotide sequence ID" value="NZ_KE150239.1"/>
</dbReference>
<dbReference type="InterPro" id="IPR002078">
    <property type="entry name" value="Sigma_54_int"/>
</dbReference>
<dbReference type="PRINTS" id="PR01590">
    <property type="entry name" value="HTHFIS"/>
</dbReference>
<evidence type="ECO:0000256" key="4">
    <source>
        <dbReference type="ARBA" id="ARBA00023125"/>
    </source>
</evidence>
<dbReference type="GO" id="GO:0005524">
    <property type="term" value="F:ATP binding"/>
    <property type="evidence" value="ECO:0007669"/>
    <property type="project" value="UniProtKB-KW"/>
</dbReference>
<dbReference type="eggNOG" id="COG3284">
    <property type="taxonomic scope" value="Bacteria"/>
</dbReference>
<keyword evidence="2" id="KW-0067">ATP-binding</keyword>
<dbReference type="Gene3D" id="3.30.450.20">
    <property type="entry name" value="PAS domain"/>
    <property type="match status" value="1"/>
</dbReference>
<feature type="domain" description="PAS" evidence="7">
    <location>
        <begin position="213"/>
        <end position="252"/>
    </location>
</feature>
<dbReference type="GeneID" id="78086716"/>
<evidence type="ECO:0000256" key="5">
    <source>
        <dbReference type="ARBA" id="ARBA00023163"/>
    </source>
</evidence>
<reference evidence="8 9" key="1">
    <citation type="submission" date="2010-10" db="EMBL/GenBank/DDBJ databases">
        <authorList>
            <consortium name="The Broad Institute Genome Sequencing Platform"/>
            <person name="Ward D."/>
            <person name="Earl A."/>
            <person name="Feldgarden M."/>
            <person name="Young S.K."/>
            <person name="Gargeya S."/>
            <person name="Zeng Q."/>
            <person name="Alvarado L."/>
            <person name="Berlin A."/>
            <person name="Bochicchio J."/>
            <person name="Chapman S.B."/>
            <person name="Chen Z."/>
            <person name="Freedman E."/>
            <person name="Gellesch M."/>
            <person name="Goldberg J."/>
            <person name="Griggs A."/>
            <person name="Gujja S."/>
            <person name="Heilman E."/>
            <person name="Heiman D."/>
            <person name="Howarth C."/>
            <person name="Mehta T."/>
            <person name="Neiman D."/>
            <person name="Pearson M."/>
            <person name="Roberts A."/>
            <person name="Saif S."/>
            <person name="Shea T."/>
            <person name="Shenoy N."/>
            <person name="Sisk P."/>
            <person name="Stolte C."/>
            <person name="Sykes S."/>
            <person name="White J."/>
            <person name="Yandava C."/>
            <person name="Allen-Vercoe E."/>
            <person name="Sibley C."/>
            <person name="Ambrose C.E."/>
            <person name="Strauss J."/>
            <person name="Daigneault M."/>
            <person name="Haas B."/>
            <person name="Nusbaum C."/>
            <person name="Birren B."/>
        </authorList>
    </citation>
    <scope>NUCLEOTIDE SEQUENCE [LARGE SCALE GENOMIC DNA]</scope>
    <source>
        <strain evidence="8 9">3_1_6</strain>
    </source>
</reference>
<dbReference type="FunFam" id="3.40.50.300:FF:000006">
    <property type="entry name" value="DNA-binding transcriptional regulator NtrC"/>
    <property type="match status" value="1"/>
</dbReference>
<dbReference type="Gene3D" id="3.40.50.300">
    <property type="entry name" value="P-loop containing nucleotide triphosphate hydrolases"/>
    <property type="match status" value="1"/>
</dbReference>
<evidence type="ECO:0000259" key="6">
    <source>
        <dbReference type="PROSITE" id="PS50045"/>
    </source>
</evidence>
<protein>
    <recommendedName>
        <fullName evidence="10">PAS domain S-box protein</fullName>
    </recommendedName>
</protein>